<comment type="caution">
    <text evidence="2">The sequence shown here is derived from an EMBL/GenBank/DDBJ whole genome shotgun (WGS) entry which is preliminary data.</text>
</comment>
<accession>A0AAE1YJW4</accession>
<protein>
    <submittedName>
        <fullName evidence="2">Uncharacterized protein</fullName>
    </submittedName>
</protein>
<dbReference type="Proteomes" id="UP001293254">
    <property type="component" value="Unassembled WGS sequence"/>
</dbReference>
<reference evidence="2" key="2">
    <citation type="journal article" date="2024" name="Plant">
        <title>Genomic evolution and insights into agronomic trait innovations of Sesamum species.</title>
        <authorList>
            <person name="Miao H."/>
            <person name="Wang L."/>
            <person name="Qu L."/>
            <person name="Liu H."/>
            <person name="Sun Y."/>
            <person name="Le M."/>
            <person name="Wang Q."/>
            <person name="Wei S."/>
            <person name="Zheng Y."/>
            <person name="Lin W."/>
            <person name="Duan Y."/>
            <person name="Cao H."/>
            <person name="Xiong S."/>
            <person name="Wang X."/>
            <person name="Wei L."/>
            <person name="Li C."/>
            <person name="Ma Q."/>
            <person name="Ju M."/>
            <person name="Zhao R."/>
            <person name="Li G."/>
            <person name="Mu C."/>
            <person name="Tian Q."/>
            <person name="Mei H."/>
            <person name="Zhang T."/>
            <person name="Gao T."/>
            <person name="Zhang H."/>
        </authorList>
    </citation>
    <scope>NUCLEOTIDE SEQUENCE</scope>
    <source>
        <strain evidence="2">3651</strain>
    </source>
</reference>
<gene>
    <name evidence="2" type="ORF">Salat_0875200</name>
</gene>
<keyword evidence="3" id="KW-1185">Reference proteome</keyword>
<evidence type="ECO:0000313" key="2">
    <source>
        <dbReference type="EMBL" id="KAK4431131.1"/>
    </source>
</evidence>
<evidence type="ECO:0000313" key="3">
    <source>
        <dbReference type="Proteomes" id="UP001293254"/>
    </source>
</evidence>
<proteinExistence type="predicted"/>
<feature type="region of interest" description="Disordered" evidence="1">
    <location>
        <begin position="1"/>
        <end position="32"/>
    </location>
</feature>
<feature type="region of interest" description="Disordered" evidence="1">
    <location>
        <begin position="72"/>
        <end position="120"/>
    </location>
</feature>
<reference evidence="2" key="1">
    <citation type="submission" date="2020-06" db="EMBL/GenBank/DDBJ databases">
        <authorList>
            <person name="Li T."/>
            <person name="Hu X."/>
            <person name="Zhang T."/>
            <person name="Song X."/>
            <person name="Zhang H."/>
            <person name="Dai N."/>
            <person name="Sheng W."/>
            <person name="Hou X."/>
            <person name="Wei L."/>
        </authorList>
    </citation>
    <scope>NUCLEOTIDE SEQUENCE</scope>
    <source>
        <strain evidence="2">3651</strain>
        <tissue evidence="2">Leaf</tissue>
    </source>
</reference>
<organism evidence="2 3">
    <name type="scientific">Sesamum alatum</name>
    <dbReference type="NCBI Taxonomy" id="300844"/>
    <lineage>
        <taxon>Eukaryota</taxon>
        <taxon>Viridiplantae</taxon>
        <taxon>Streptophyta</taxon>
        <taxon>Embryophyta</taxon>
        <taxon>Tracheophyta</taxon>
        <taxon>Spermatophyta</taxon>
        <taxon>Magnoliopsida</taxon>
        <taxon>eudicotyledons</taxon>
        <taxon>Gunneridae</taxon>
        <taxon>Pentapetalae</taxon>
        <taxon>asterids</taxon>
        <taxon>lamiids</taxon>
        <taxon>Lamiales</taxon>
        <taxon>Pedaliaceae</taxon>
        <taxon>Sesamum</taxon>
    </lineage>
</organism>
<dbReference type="AlphaFoldDB" id="A0AAE1YJW4"/>
<sequence>MALSLRNPNGGGGDGMAAETTGGTDQEDGERIANEFRFDDFMKLAERVMGEGDVESLIALKKLQQKWTMKYGGDTVTRPTSSNMEGPQPGELVPLPVPKPMMAHNDKGRSAYSDEEPKKVVPERTYPAAYSCAAFGQ</sequence>
<dbReference type="EMBL" id="JACGWO010000003">
    <property type="protein sequence ID" value="KAK4431131.1"/>
    <property type="molecule type" value="Genomic_DNA"/>
</dbReference>
<name>A0AAE1YJW4_9LAMI</name>
<evidence type="ECO:0000256" key="1">
    <source>
        <dbReference type="SAM" id="MobiDB-lite"/>
    </source>
</evidence>